<protein>
    <submittedName>
        <fullName evidence="1">Uncharacterized protein</fullName>
    </submittedName>
</protein>
<organism evidence="1 2">
    <name type="scientific">Daphnia magna</name>
    <dbReference type="NCBI Taxonomy" id="35525"/>
    <lineage>
        <taxon>Eukaryota</taxon>
        <taxon>Metazoa</taxon>
        <taxon>Ecdysozoa</taxon>
        <taxon>Arthropoda</taxon>
        <taxon>Crustacea</taxon>
        <taxon>Branchiopoda</taxon>
        <taxon>Diplostraca</taxon>
        <taxon>Cladocera</taxon>
        <taxon>Anomopoda</taxon>
        <taxon>Daphniidae</taxon>
        <taxon>Daphnia</taxon>
    </lineage>
</organism>
<keyword evidence="2" id="KW-1185">Reference proteome</keyword>
<dbReference type="Proteomes" id="UP001234178">
    <property type="component" value="Unassembled WGS sequence"/>
</dbReference>
<dbReference type="EMBL" id="JAOYFB010000004">
    <property type="protein sequence ID" value="KAK4013750.1"/>
    <property type="molecule type" value="Genomic_DNA"/>
</dbReference>
<evidence type="ECO:0000313" key="2">
    <source>
        <dbReference type="Proteomes" id="UP001234178"/>
    </source>
</evidence>
<gene>
    <name evidence="1" type="ORF">OUZ56_026302</name>
</gene>
<reference evidence="1 2" key="1">
    <citation type="journal article" date="2023" name="Nucleic Acids Res.">
        <title>The hologenome of Daphnia magna reveals possible DNA methylation and microbiome-mediated evolution of the host genome.</title>
        <authorList>
            <person name="Chaturvedi A."/>
            <person name="Li X."/>
            <person name="Dhandapani V."/>
            <person name="Marshall H."/>
            <person name="Kissane S."/>
            <person name="Cuenca-Cambronero M."/>
            <person name="Asole G."/>
            <person name="Calvet F."/>
            <person name="Ruiz-Romero M."/>
            <person name="Marangio P."/>
            <person name="Guigo R."/>
            <person name="Rago D."/>
            <person name="Mirbahai L."/>
            <person name="Eastwood N."/>
            <person name="Colbourne J.K."/>
            <person name="Zhou J."/>
            <person name="Mallon E."/>
            <person name="Orsini L."/>
        </authorList>
    </citation>
    <scope>NUCLEOTIDE SEQUENCE [LARGE SCALE GENOMIC DNA]</scope>
    <source>
        <strain evidence="1">LRV0_1</strain>
    </source>
</reference>
<sequence>MDYSQSCSDRFEDRDRLIDRSLFRDRDRDHRSLRKDRIKIEIERAGIENQFDCGATYESQSKLLSFW</sequence>
<name>A0ABQ9ZMB7_9CRUS</name>
<proteinExistence type="predicted"/>
<accession>A0ABQ9ZMB7</accession>
<comment type="caution">
    <text evidence="1">The sequence shown here is derived from an EMBL/GenBank/DDBJ whole genome shotgun (WGS) entry which is preliminary data.</text>
</comment>
<evidence type="ECO:0000313" key="1">
    <source>
        <dbReference type="EMBL" id="KAK4013750.1"/>
    </source>
</evidence>